<proteinExistence type="predicted"/>
<dbReference type="STRING" id="1005928.SAMN04487859_10331"/>
<dbReference type="AlphaFoldDB" id="A0A1I4Z8Z0"/>
<accession>A0A1I4Z8Z0</accession>
<evidence type="ECO:0000313" key="2">
    <source>
        <dbReference type="Proteomes" id="UP000198599"/>
    </source>
</evidence>
<organism evidence="1 2">
    <name type="scientific">Roseovarius lutimaris</name>
    <dbReference type="NCBI Taxonomy" id="1005928"/>
    <lineage>
        <taxon>Bacteria</taxon>
        <taxon>Pseudomonadati</taxon>
        <taxon>Pseudomonadota</taxon>
        <taxon>Alphaproteobacteria</taxon>
        <taxon>Rhodobacterales</taxon>
        <taxon>Roseobacteraceae</taxon>
        <taxon>Roseovarius</taxon>
    </lineage>
</organism>
<sequence>MKQAQFITLMSESLGVEEKTIKMIVRILREAGLFTTGARGVNAPDITPLDAVRVVIAVVASTSPSRAVRDVRYFGALKPDRRDEESASIWGLAWVDANKTLEDTLLDCLSNRVPYEEISMGVLSLSERGEAHIATDNGRQDYHQREQWQAVMAEYSASNDSPKNKAVLEAWEAMHRISNTKVNRSAEISLEELHQIGFEILGWEVD</sequence>
<evidence type="ECO:0000313" key="1">
    <source>
        <dbReference type="EMBL" id="SFN46762.1"/>
    </source>
</evidence>
<dbReference type="Proteomes" id="UP000198599">
    <property type="component" value="Unassembled WGS sequence"/>
</dbReference>
<name>A0A1I4Z8Z0_9RHOB</name>
<reference evidence="2" key="1">
    <citation type="submission" date="2016-10" db="EMBL/GenBank/DDBJ databases">
        <authorList>
            <person name="Varghese N."/>
            <person name="Submissions S."/>
        </authorList>
    </citation>
    <scope>NUCLEOTIDE SEQUENCE [LARGE SCALE GENOMIC DNA]</scope>
    <source>
        <strain evidence="2">DSM 28463</strain>
    </source>
</reference>
<dbReference type="RefSeq" id="WP_092834222.1">
    <property type="nucleotide sequence ID" value="NZ_FOVP01000003.1"/>
</dbReference>
<keyword evidence="2" id="KW-1185">Reference proteome</keyword>
<gene>
    <name evidence="1" type="ORF">SAMN04487859_10331</name>
</gene>
<protein>
    <submittedName>
        <fullName evidence="1">Uncharacterized protein</fullName>
    </submittedName>
</protein>
<dbReference type="EMBL" id="FOVP01000003">
    <property type="protein sequence ID" value="SFN46762.1"/>
    <property type="molecule type" value="Genomic_DNA"/>
</dbReference>
<dbReference type="OrthoDB" id="7838422at2"/>